<keyword evidence="5" id="KW-0694">RNA-binding</keyword>
<evidence type="ECO:0000256" key="6">
    <source>
        <dbReference type="ARBA" id="ARBA00023016"/>
    </source>
</evidence>
<evidence type="ECO:0000256" key="3">
    <source>
        <dbReference type="ARBA" id="ARBA00022759"/>
    </source>
</evidence>
<evidence type="ECO:0000256" key="1">
    <source>
        <dbReference type="ARBA" id="ARBA00022649"/>
    </source>
</evidence>
<dbReference type="Pfam" id="PF07927">
    <property type="entry name" value="HicA_toxin"/>
    <property type="match status" value="1"/>
</dbReference>
<reference evidence="7" key="1">
    <citation type="submission" date="2022-01" db="EMBL/GenBank/DDBJ databases">
        <title>Complete genome of Methanomicrobium antiquum DSM 21220.</title>
        <authorList>
            <person name="Chen S.-C."/>
            <person name="You Y.-T."/>
            <person name="Zhou Y.-Z."/>
            <person name="Lai M.-C."/>
        </authorList>
    </citation>
    <scope>NUCLEOTIDE SEQUENCE</scope>
    <source>
        <strain evidence="7">DSM 21220</strain>
    </source>
</reference>
<name>A0AAF0FQ18_9EURY</name>
<dbReference type="KEGG" id="manq:L1994_10405"/>
<dbReference type="InterPro" id="IPR038570">
    <property type="entry name" value="HicA_sf"/>
</dbReference>
<protein>
    <submittedName>
        <fullName evidence="7">Type II toxin-antitoxin system HicA family toxin</fullName>
    </submittedName>
</protein>
<dbReference type="GO" id="GO:0016787">
    <property type="term" value="F:hydrolase activity"/>
    <property type="evidence" value="ECO:0007669"/>
    <property type="project" value="UniProtKB-KW"/>
</dbReference>
<dbReference type="RefSeq" id="WP_278099374.1">
    <property type="nucleotide sequence ID" value="NZ_CP091092.1"/>
</dbReference>
<accession>A0AAF0FQ18</accession>
<keyword evidence="6" id="KW-0346">Stress response</keyword>
<dbReference type="SUPFAM" id="SSF54786">
    <property type="entry name" value="YcfA/nrd intein domain"/>
    <property type="match status" value="1"/>
</dbReference>
<evidence type="ECO:0000313" key="8">
    <source>
        <dbReference type="Proteomes" id="UP001218895"/>
    </source>
</evidence>
<dbReference type="GO" id="GO:0004519">
    <property type="term" value="F:endonuclease activity"/>
    <property type="evidence" value="ECO:0007669"/>
    <property type="project" value="UniProtKB-KW"/>
</dbReference>
<organism evidence="7 8">
    <name type="scientific">Methanomicrobium antiquum</name>
    <dbReference type="NCBI Taxonomy" id="487686"/>
    <lineage>
        <taxon>Archaea</taxon>
        <taxon>Methanobacteriati</taxon>
        <taxon>Methanobacteriota</taxon>
        <taxon>Stenosarchaea group</taxon>
        <taxon>Methanomicrobia</taxon>
        <taxon>Methanomicrobiales</taxon>
        <taxon>Methanomicrobiaceae</taxon>
        <taxon>Methanomicrobium</taxon>
    </lineage>
</organism>
<dbReference type="EMBL" id="CP091092">
    <property type="protein sequence ID" value="WFN36539.1"/>
    <property type="molecule type" value="Genomic_DNA"/>
</dbReference>
<dbReference type="InterPro" id="IPR012933">
    <property type="entry name" value="HicA_mRNA_interferase"/>
</dbReference>
<evidence type="ECO:0000256" key="5">
    <source>
        <dbReference type="ARBA" id="ARBA00022884"/>
    </source>
</evidence>
<evidence type="ECO:0000256" key="4">
    <source>
        <dbReference type="ARBA" id="ARBA00022801"/>
    </source>
</evidence>
<dbReference type="Gene3D" id="3.30.920.30">
    <property type="entry name" value="Hypothetical protein"/>
    <property type="match status" value="1"/>
</dbReference>
<evidence type="ECO:0000313" key="7">
    <source>
        <dbReference type="EMBL" id="WFN36539.1"/>
    </source>
</evidence>
<keyword evidence="8" id="KW-1185">Reference proteome</keyword>
<dbReference type="AlphaFoldDB" id="A0AAF0FQ18"/>
<keyword evidence="3" id="KW-0255">Endonuclease</keyword>
<evidence type="ECO:0000256" key="2">
    <source>
        <dbReference type="ARBA" id="ARBA00022722"/>
    </source>
</evidence>
<sequence length="68" mass="7725">MKTVSGKKFCSLLESHGWELKRVSGSHYIYAKYGNPNRITVPVHGNNLLKIGLQKHLMKLSEIDESEL</sequence>
<dbReference type="Proteomes" id="UP001218895">
    <property type="component" value="Chromosome"/>
</dbReference>
<keyword evidence="1" id="KW-1277">Toxin-antitoxin system</keyword>
<dbReference type="GeneID" id="79950813"/>
<proteinExistence type="predicted"/>
<gene>
    <name evidence="7" type="ORF">L1994_10405</name>
</gene>
<dbReference type="GO" id="GO:0003729">
    <property type="term" value="F:mRNA binding"/>
    <property type="evidence" value="ECO:0007669"/>
    <property type="project" value="InterPro"/>
</dbReference>
<keyword evidence="4" id="KW-0378">Hydrolase</keyword>
<keyword evidence="2" id="KW-0540">Nuclease</keyword>